<dbReference type="OrthoDB" id="9811006at2"/>
<dbReference type="AlphaFoldDB" id="A0A5C5YS04"/>
<dbReference type="Pfam" id="PF04264">
    <property type="entry name" value="YceI"/>
    <property type="match status" value="1"/>
</dbReference>
<organism evidence="2 3">
    <name type="scientific">Posidoniimonas polymericola</name>
    <dbReference type="NCBI Taxonomy" id="2528002"/>
    <lineage>
        <taxon>Bacteria</taxon>
        <taxon>Pseudomonadati</taxon>
        <taxon>Planctomycetota</taxon>
        <taxon>Planctomycetia</taxon>
        <taxon>Pirellulales</taxon>
        <taxon>Lacipirellulaceae</taxon>
        <taxon>Posidoniimonas</taxon>
    </lineage>
</organism>
<dbReference type="PANTHER" id="PTHR34406">
    <property type="entry name" value="PROTEIN YCEI"/>
    <property type="match status" value="1"/>
</dbReference>
<dbReference type="Proteomes" id="UP000318478">
    <property type="component" value="Unassembled WGS sequence"/>
</dbReference>
<evidence type="ECO:0000313" key="2">
    <source>
        <dbReference type="EMBL" id="TWT77764.1"/>
    </source>
</evidence>
<evidence type="ECO:0000259" key="1">
    <source>
        <dbReference type="SMART" id="SM00867"/>
    </source>
</evidence>
<sequence length="390" mass="41185">MRAPSLRPDRIPLLATPLIAILLQATLLLAPPQLAFAQEFSKQADAIKPVPVADGAAPISPANTQIEFIGLHVGDDPKPRLGGFAKYSGELGVADGKLTSVAVKIDTASIWTEFDKLTQHLNAADFFNTAEHPAAAFESTKITPGKKPGTVDISGELTFMGETKPFTFPATVSVSEKGITLVGSFDFNRIAHGITGHENGVEKLVKISVVVGQPSTHGADAAGGKTAGDDTGNGRAASGLAVGEEVEPWEPVHVSGPHKGTQACPVCTYMKAPAVVAFCRSGPETQAMIQQLEQLLADRQGGKLHAFVVLLDTPPVVASTMADAARLRLTSVCCLDPKTRAKDLEKYKINPAAENTVMVYKDYKVVANYNNLNVSEDPDTLEQAVDGALN</sequence>
<dbReference type="Gene3D" id="2.40.128.110">
    <property type="entry name" value="Lipid/polyisoprenoid-binding, YceI-like"/>
    <property type="match status" value="1"/>
</dbReference>
<dbReference type="PANTHER" id="PTHR34406:SF1">
    <property type="entry name" value="PROTEIN YCEI"/>
    <property type="match status" value="1"/>
</dbReference>
<gene>
    <name evidence="2" type="ORF">Pla123a_15600</name>
</gene>
<dbReference type="InterPro" id="IPR036761">
    <property type="entry name" value="TTHA0802/YceI-like_sf"/>
</dbReference>
<dbReference type="SUPFAM" id="SSF101874">
    <property type="entry name" value="YceI-like"/>
    <property type="match status" value="1"/>
</dbReference>
<comment type="caution">
    <text evidence="2">The sequence shown here is derived from an EMBL/GenBank/DDBJ whole genome shotgun (WGS) entry which is preliminary data.</text>
</comment>
<dbReference type="SMART" id="SM00867">
    <property type="entry name" value="YceI"/>
    <property type="match status" value="1"/>
</dbReference>
<dbReference type="InterPro" id="IPR007372">
    <property type="entry name" value="Lipid/polyisoprenoid-bd_YceI"/>
</dbReference>
<proteinExistence type="predicted"/>
<name>A0A5C5YS04_9BACT</name>
<protein>
    <recommendedName>
        <fullName evidence="1">Lipid/polyisoprenoid-binding YceI-like domain-containing protein</fullName>
    </recommendedName>
</protein>
<keyword evidence="3" id="KW-1185">Reference proteome</keyword>
<evidence type="ECO:0000313" key="3">
    <source>
        <dbReference type="Proteomes" id="UP000318478"/>
    </source>
</evidence>
<accession>A0A5C5YS04</accession>
<feature type="domain" description="Lipid/polyisoprenoid-binding YceI-like" evidence="1">
    <location>
        <begin position="56"/>
        <end position="210"/>
    </location>
</feature>
<dbReference type="EMBL" id="SJPO01000003">
    <property type="protein sequence ID" value="TWT77764.1"/>
    <property type="molecule type" value="Genomic_DNA"/>
</dbReference>
<reference evidence="2 3" key="1">
    <citation type="submission" date="2019-02" db="EMBL/GenBank/DDBJ databases">
        <title>Deep-cultivation of Planctomycetes and their phenomic and genomic characterization uncovers novel biology.</title>
        <authorList>
            <person name="Wiegand S."/>
            <person name="Jogler M."/>
            <person name="Boedeker C."/>
            <person name="Pinto D."/>
            <person name="Vollmers J."/>
            <person name="Rivas-Marin E."/>
            <person name="Kohn T."/>
            <person name="Peeters S.H."/>
            <person name="Heuer A."/>
            <person name="Rast P."/>
            <person name="Oberbeckmann S."/>
            <person name="Bunk B."/>
            <person name="Jeske O."/>
            <person name="Meyerdierks A."/>
            <person name="Storesund J.E."/>
            <person name="Kallscheuer N."/>
            <person name="Luecker S."/>
            <person name="Lage O.M."/>
            <person name="Pohl T."/>
            <person name="Merkel B.J."/>
            <person name="Hornburger P."/>
            <person name="Mueller R.-W."/>
            <person name="Bruemmer F."/>
            <person name="Labrenz M."/>
            <person name="Spormann A.M."/>
            <person name="Op Den Camp H."/>
            <person name="Overmann J."/>
            <person name="Amann R."/>
            <person name="Jetten M.S.M."/>
            <person name="Mascher T."/>
            <person name="Medema M.H."/>
            <person name="Devos D.P."/>
            <person name="Kaster A.-K."/>
            <person name="Ovreas L."/>
            <person name="Rohde M."/>
            <person name="Galperin M.Y."/>
            <person name="Jogler C."/>
        </authorList>
    </citation>
    <scope>NUCLEOTIDE SEQUENCE [LARGE SCALE GENOMIC DNA]</scope>
    <source>
        <strain evidence="2 3">Pla123a</strain>
    </source>
</reference>